<reference evidence="2" key="1">
    <citation type="submission" date="2022-07" db="EMBL/GenBank/DDBJ databases">
        <authorList>
            <person name="Macas J."/>
            <person name="Novak P."/>
            <person name="Neumann P."/>
        </authorList>
    </citation>
    <scope>NUCLEOTIDE SEQUENCE</scope>
</reference>
<organism evidence="2 3">
    <name type="scientific">Cuscuta epithymum</name>
    <dbReference type="NCBI Taxonomy" id="186058"/>
    <lineage>
        <taxon>Eukaryota</taxon>
        <taxon>Viridiplantae</taxon>
        <taxon>Streptophyta</taxon>
        <taxon>Embryophyta</taxon>
        <taxon>Tracheophyta</taxon>
        <taxon>Spermatophyta</taxon>
        <taxon>Magnoliopsida</taxon>
        <taxon>eudicotyledons</taxon>
        <taxon>Gunneridae</taxon>
        <taxon>Pentapetalae</taxon>
        <taxon>asterids</taxon>
        <taxon>lamiids</taxon>
        <taxon>Solanales</taxon>
        <taxon>Convolvulaceae</taxon>
        <taxon>Cuscuteae</taxon>
        <taxon>Cuscuta</taxon>
        <taxon>Cuscuta subgen. Cuscuta</taxon>
    </lineage>
</organism>
<name>A0AAV0EUJ5_9ASTE</name>
<dbReference type="AlphaFoldDB" id="A0AAV0EUJ5"/>
<sequence length="141" mass="15375">MAENGVCCAAMYLCLGVIAAVLGLVTAYQVKPERVTVTSETVTGHCFSLIVAIEVVLAIVALVGDQIVAPAIFAVNGPNGDGNARPKRRVFIGSWIYLPKRTKMRDFGALQDITRSRNRLLCSIFRCHVILCDCHIESRLL</sequence>
<evidence type="ECO:0000256" key="1">
    <source>
        <dbReference type="SAM" id="Phobius"/>
    </source>
</evidence>
<keyword evidence="1" id="KW-0812">Transmembrane</keyword>
<comment type="caution">
    <text evidence="2">The sequence shown here is derived from an EMBL/GenBank/DDBJ whole genome shotgun (WGS) entry which is preliminary data.</text>
</comment>
<evidence type="ECO:0000313" key="2">
    <source>
        <dbReference type="EMBL" id="CAH9126902.1"/>
    </source>
</evidence>
<gene>
    <name evidence="2" type="ORF">CEPIT_LOCUS27896</name>
</gene>
<dbReference type="Proteomes" id="UP001152523">
    <property type="component" value="Unassembled WGS sequence"/>
</dbReference>
<accession>A0AAV0EUJ5</accession>
<keyword evidence="1" id="KW-1133">Transmembrane helix</keyword>
<keyword evidence="1" id="KW-0472">Membrane</keyword>
<proteinExistence type="predicted"/>
<keyword evidence="3" id="KW-1185">Reference proteome</keyword>
<feature type="transmembrane region" description="Helical" evidence="1">
    <location>
        <begin position="42"/>
        <end position="63"/>
    </location>
</feature>
<evidence type="ECO:0000313" key="3">
    <source>
        <dbReference type="Proteomes" id="UP001152523"/>
    </source>
</evidence>
<dbReference type="EMBL" id="CAMAPF010000945">
    <property type="protein sequence ID" value="CAH9126902.1"/>
    <property type="molecule type" value="Genomic_DNA"/>
</dbReference>
<protein>
    <submittedName>
        <fullName evidence="2">Uncharacterized protein</fullName>
    </submittedName>
</protein>
<feature type="transmembrane region" description="Helical" evidence="1">
    <location>
        <begin position="12"/>
        <end position="30"/>
    </location>
</feature>